<sequence length="486" mass="54881">MESIFWEILDMLPTAVYILNQDGTFRFINKAAEELDALRRDEIIGKQAFQIYQSIYLGEETISPGITALHTGKSIENINLEWYCNGKRNNALTSAYPIVKEGETVGAVIFCDPVSSLKRRLIQNISFMKKSTIKLRHKQLKNGTEYMFDDIMGKSSVLQNTIQVAKRFAGKDMPVMLCGETGTGKELFAQSIHNASNYYAGPFVPVNCAAIPETLLESTLFGTVKGAFTGAVDSVGLFEKAKDGSIFLDEINSMPLLLQAKILRAIQEKEVQRVGDNKFRKISCRIISATNVLPEKLINDKIMRTDLYYRLSTGLIIIPPLRDRGNDLFILMQSLIDKYNAEQNALVIDLIPSLKSMFLTYDWPGNVRELSNILESAFNMLGDNDSYIGFEHIPNYFLEYLKKSVIKNKSVKTAYDMAFKQSADSWELSEYKNLPLLVDNYERTIIESAMEKTRGNLTHCGKLLGISRQSLTVKLKKYKITSGEFC</sequence>
<dbReference type="Gene3D" id="1.10.10.60">
    <property type="entry name" value="Homeodomain-like"/>
    <property type="match status" value="1"/>
</dbReference>
<keyword evidence="8" id="KW-1185">Reference proteome</keyword>
<feature type="domain" description="PAS" evidence="6">
    <location>
        <begin position="1"/>
        <end position="49"/>
    </location>
</feature>
<dbReference type="InterPro" id="IPR002197">
    <property type="entry name" value="HTH_Fis"/>
</dbReference>
<dbReference type="Proteomes" id="UP000184245">
    <property type="component" value="Unassembled WGS sequence"/>
</dbReference>
<dbReference type="PANTHER" id="PTHR32071:SF74">
    <property type="entry name" value="TRANSCRIPTIONAL ACTIVATOR ROCR"/>
    <property type="match status" value="1"/>
</dbReference>
<dbReference type="GO" id="GO:0005524">
    <property type="term" value="F:ATP binding"/>
    <property type="evidence" value="ECO:0007669"/>
    <property type="project" value="UniProtKB-KW"/>
</dbReference>
<evidence type="ECO:0000313" key="7">
    <source>
        <dbReference type="EMBL" id="SHE34094.1"/>
    </source>
</evidence>
<dbReference type="PRINTS" id="PR01590">
    <property type="entry name" value="HTHFIS"/>
</dbReference>
<evidence type="ECO:0000313" key="8">
    <source>
        <dbReference type="Proteomes" id="UP000184245"/>
    </source>
</evidence>
<keyword evidence="3" id="KW-0805">Transcription regulation</keyword>
<dbReference type="PROSITE" id="PS50112">
    <property type="entry name" value="PAS"/>
    <property type="match status" value="1"/>
</dbReference>
<dbReference type="Pfam" id="PF25601">
    <property type="entry name" value="AAA_lid_14"/>
    <property type="match status" value="1"/>
</dbReference>
<dbReference type="SUPFAM" id="SSF52540">
    <property type="entry name" value="P-loop containing nucleoside triphosphate hydrolases"/>
    <property type="match status" value="1"/>
</dbReference>
<dbReference type="GO" id="GO:0043565">
    <property type="term" value="F:sequence-specific DNA binding"/>
    <property type="evidence" value="ECO:0007669"/>
    <property type="project" value="InterPro"/>
</dbReference>
<protein>
    <submittedName>
        <fullName evidence="7">Arginine utilization regulatory protein</fullName>
    </submittedName>
</protein>
<keyword evidence="2" id="KW-0067">ATP-binding</keyword>
<dbReference type="InterPro" id="IPR009057">
    <property type="entry name" value="Homeodomain-like_sf"/>
</dbReference>
<dbReference type="PROSITE" id="PS50045">
    <property type="entry name" value="SIGMA54_INTERACT_4"/>
    <property type="match status" value="1"/>
</dbReference>
<dbReference type="SUPFAM" id="SSF55785">
    <property type="entry name" value="PYP-like sensor domain (PAS domain)"/>
    <property type="match status" value="1"/>
</dbReference>
<dbReference type="InterPro" id="IPR035965">
    <property type="entry name" value="PAS-like_dom_sf"/>
</dbReference>
<dbReference type="PROSITE" id="PS00675">
    <property type="entry name" value="SIGMA54_INTERACT_1"/>
    <property type="match status" value="1"/>
</dbReference>
<dbReference type="EMBL" id="FQVI01000001">
    <property type="protein sequence ID" value="SHE34094.1"/>
    <property type="molecule type" value="Genomic_DNA"/>
</dbReference>
<proteinExistence type="predicted"/>
<dbReference type="InterPro" id="IPR025944">
    <property type="entry name" value="Sigma_54_int_dom_CS"/>
</dbReference>
<dbReference type="CDD" id="cd00130">
    <property type="entry name" value="PAS"/>
    <property type="match status" value="1"/>
</dbReference>
<dbReference type="RefSeq" id="WP_072848330.1">
    <property type="nucleotide sequence ID" value="NZ_FQVI01000001.1"/>
</dbReference>
<keyword evidence="4" id="KW-0804">Transcription</keyword>
<dbReference type="InterPro" id="IPR025662">
    <property type="entry name" value="Sigma_54_int_dom_ATP-bd_1"/>
</dbReference>
<name>A0A1M4SP89_9CLOT</name>
<dbReference type="InterPro" id="IPR002078">
    <property type="entry name" value="Sigma_54_int"/>
</dbReference>
<accession>A0A1M4SP89</accession>
<dbReference type="FunFam" id="3.40.50.300:FF:000006">
    <property type="entry name" value="DNA-binding transcriptional regulator NtrC"/>
    <property type="match status" value="1"/>
</dbReference>
<dbReference type="CDD" id="cd00009">
    <property type="entry name" value="AAA"/>
    <property type="match status" value="1"/>
</dbReference>
<dbReference type="OrthoDB" id="9803970at2"/>
<keyword evidence="1" id="KW-0547">Nucleotide-binding</keyword>
<dbReference type="Pfam" id="PF02954">
    <property type="entry name" value="HTH_8"/>
    <property type="match status" value="1"/>
</dbReference>
<evidence type="ECO:0000256" key="2">
    <source>
        <dbReference type="ARBA" id="ARBA00022840"/>
    </source>
</evidence>
<dbReference type="SUPFAM" id="SSF46689">
    <property type="entry name" value="Homeodomain-like"/>
    <property type="match status" value="1"/>
</dbReference>
<dbReference type="InterPro" id="IPR058031">
    <property type="entry name" value="AAA_lid_NorR"/>
</dbReference>
<dbReference type="GO" id="GO:0006355">
    <property type="term" value="P:regulation of DNA-templated transcription"/>
    <property type="evidence" value="ECO:0007669"/>
    <property type="project" value="InterPro"/>
</dbReference>
<dbReference type="Gene3D" id="3.30.450.20">
    <property type="entry name" value="PAS domain"/>
    <property type="match status" value="1"/>
</dbReference>
<dbReference type="PROSITE" id="PS00688">
    <property type="entry name" value="SIGMA54_INTERACT_3"/>
    <property type="match status" value="1"/>
</dbReference>
<evidence type="ECO:0000259" key="5">
    <source>
        <dbReference type="PROSITE" id="PS50045"/>
    </source>
</evidence>
<dbReference type="SMART" id="SM00382">
    <property type="entry name" value="AAA"/>
    <property type="match status" value="1"/>
</dbReference>
<evidence type="ECO:0000256" key="1">
    <source>
        <dbReference type="ARBA" id="ARBA00022741"/>
    </source>
</evidence>
<dbReference type="InterPro" id="IPR027417">
    <property type="entry name" value="P-loop_NTPase"/>
</dbReference>
<evidence type="ECO:0000256" key="4">
    <source>
        <dbReference type="ARBA" id="ARBA00023163"/>
    </source>
</evidence>
<evidence type="ECO:0000259" key="6">
    <source>
        <dbReference type="PROSITE" id="PS50112"/>
    </source>
</evidence>
<dbReference type="AlphaFoldDB" id="A0A1M4SP89"/>
<reference evidence="7 8" key="1">
    <citation type="submission" date="2016-11" db="EMBL/GenBank/DDBJ databases">
        <authorList>
            <person name="Jaros S."/>
            <person name="Januszkiewicz K."/>
            <person name="Wedrychowicz H."/>
        </authorList>
    </citation>
    <scope>NUCLEOTIDE SEQUENCE [LARGE SCALE GENOMIC DNA]</scope>
    <source>
        <strain evidence="7 8">DSM 17459</strain>
    </source>
</reference>
<dbReference type="Gene3D" id="3.40.50.300">
    <property type="entry name" value="P-loop containing nucleotide triphosphate hydrolases"/>
    <property type="match status" value="1"/>
</dbReference>
<dbReference type="Pfam" id="PF00158">
    <property type="entry name" value="Sigma54_activat"/>
    <property type="match status" value="1"/>
</dbReference>
<dbReference type="Pfam" id="PF08448">
    <property type="entry name" value="PAS_4"/>
    <property type="match status" value="1"/>
</dbReference>
<dbReference type="InterPro" id="IPR000014">
    <property type="entry name" value="PAS"/>
</dbReference>
<feature type="domain" description="Sigma-54 factor interaction" evidence="5">
    <location>
        <begin position="151"/>
        <end position="379"/>
    </location>
</feature>
<dbReference type="InterPro" id="IPR003593">
    <property type="entry name" value="AAA+_ATPase"/>
</dbReference>
<dbReference type="PANTHER" id="PTHR32071">
    <property type="entry name" value="TRANSCRIPTIONAL REGULATORY PROTEIN"/>
    <property type="match status" value="1"/>
</dbReference>
<dbReference type="Gene3D" id="1.10.8.60">
    <property type="match status" value="1"/>
</dbReference>
<dbReference type="STRING" id="1122155.SAMN02745158_00197"/>
<gene>
    <name evidence="7" type="ORF">SAMN02745158_00197</name>
</gene>
<organism evidence="7 8">
    <name type="scientific">Lactonifactor longoviformis DSM 17459</name>
    <dbReference type="NCBI Taxonomy" id="1122155"/>
    <lineage>
        <taxon>Bacteria</taxon>
        <taxon>Bacillati</taxon>
        <taxon>Bacillota</taxon>
        <taxon>Clostridia</taxon>
        <taxon>Eubacteriales</taxon>
        <taxon>Clostridiaceae</taxon>
        <taxon>Lactonifactor</taxon>
    </lineage>
</organism>
<dbReference type="InterPro" id="IPR013656">
    <property type="entry name" value="PAS_4"/>
</dbReference>
<evidence type="ECO:0000256" key="3">
    <source>
        <dbReference type="ARBA" id="ARBA00023015"/>
    </source>
</evidence>